<accession>A0A5E6U8A8</accession>
<evidence type="ECO:0000313" key="1">
    <source>
        <dbReference type="EMBL" id="VVN01782.1"/>
    </source>
</evidence>
<evidence type="ECO:0000313" key="2">
    <source>
        <dbReference type="Proteomes" id="UP000326241"/>
    </source>
</evidence>
<dbReference type="Proteomes" id="UP000326241">
    <property type="component" value="Unassembled WGS sequence"/>
</dbReference>
<protein>
    <submittedName>
        <fullName evidence="1">Uncharacterized protein</fullName>
    </submittedName>
</protein>
<proteinExistence type="predicted"/>
<dbReference type="AlphaFoldDB" id="A0A5E6U8A8"/>
<reference evidence="1 2" key="1">
    <citation type="submission" date="2019-09" db="EMBL/GenBank/DDBJ databases">
        <authorList>
            <person name="Chandra G."/>
            <person name="Truman W A."/>
        </authorList>
    </citation>
    <scope>NUCLEOTIDE SEQUENCE [LARGE SCALE GENOMIC DNA]</scope>
    <source>
        <strain evidence="1">PS624</strain>
    </source>
</reference>
<sequence>MNRRIAGSSAGNPRMAGVMRKMSFLLCTIFLKSVLINRSPQRFVLRIGAVSFLSDFGRREV</sequence>
<name>A0A5E6U8A8_PSEFL</name>
<dbReference type="EMBL" id="CABVGZ010000036">
    <property type="protein sequence ID" value="VVN01782.1"/>
    <property type="molecule type" value="Genomic_DNA"/>
</dbReference>
<organism evidence="1 2">
    <name type="scientific">Pseudomonas fluorescens</name>
    <dbReference type="NCBI Taxonomy" id="294"/>
    <lineage>
        <taxon>Bacteria</taxon>
        <taxon>Pseudomonadati</taxon>
        <taxon>Pseudomonadota</taxon>
        <taxon>Gammaproteobacteria</taxon>
        <taxon>Pseudomonadales</taxon>
        <taxon>Pseudomonadaceae</taxon>
        <taxon>Pseudomonas</taxon>
    </lineage>
</organism>
<gene>
    <name evidence="1" type="ORF">PS624_03365</name>
</gene>